<feature type="transmembrane region" description="Helical" evidence="8">
    <location>
        <begin position="185"/>
        <end position="207"/>
    </location>
</feature>
<dbReference type="InterPro" id="IPR000515">
    <property type="entry name" value="MetI-like"/>
</dbReference>
<reference evidence="10" key="1">
    <citation type="journal article" date="2014" name="Int. J. Syst. Evol. Microbiol.">
        <title>Complete genome sequence of Corynebacterium casei LMG S-19264T (=DSM 44701T), isolated from a smear-ripened cheese.</title>
        <authorList>
            <consortium name="US DOE Joint Genome Institute (JGI-PGF)"/>
            <person name="Walter F."/>
            <person name="Albersmeier A."/>
            <person name="Kalinowski J."/>
            <person name="Ruckert C."/>
        </authorList>
    </citation>
    <scope>NUCLEOTIDE SEQUENCE</scope>
    <source>
        <strain evidence="10">JCM 14371</strain>
    </source>
</reference>
<keyword evidence="11" id="KW-1185">Reference proteome</keyword>
<name>A0A917P654_9DEIO</name>
<comment type="subcellular location">
    <subcellularLocation>
        <location evidence="1 8">Cell membrane</location>
        <topology evidence="1 8">Multi-pass membrane protein</topology>
    </subcellularLocation>
</comment>
<feature type="transmembrane region" description="Helical" evidence="8">
    <location>
        <begin position="241"/>
        <end position="262"/>
    </location>
</feature>
<dbReference type="RefSeq" id="WP_229670683.1">
    <property type="nucleotide sequence ID" value="NZ_BMOE01000001.1"/>
</dbReference>
<keyword evidence="7 8" id="KW-0472">Membrane</keyword>
<dbReference type="AlphaFoldDB" id="A0A917P654"/>
<evidence type="ECO:0000313" key="11">
    <source>
        <dbReference type="Proteomes" id="UP000635726"/>
    </source>
</evidence>
<feature type="transmembrane region" description="Helical" evidence="8">
    <location>
        <begin position="7"/>
        <end position="35"/>
    </location>
</feature>
<protein>
    <submittedName>
        <fullName evidence="10">Spermidine/putrescine ABC transporter permease</fullName>
    </submittedName>
</protein>
<evidence type="ECO:0000256" key="2">
    <source>
        <dbReference type="ARBA" id="ARBA00007069"/>
    </source>
</evidence>
<evidence type="ECO:0000313" key="10">
    <source>
        <dbReference type="EMBL" id="GGJ63444.1"/>
    </source>
</evidence>
<evidence type="ECO:0000256" key="7">
    <source>
        <dbReference type="ARBA" id="ARBA00023136"/>
    </source>
</evidence>
<evidence type="ECO:0000256" key="5">
    <source>
        <dbReference type="ARBA" id="ARBA00022692"/>
    </source>
</evidence>
<feature type="transmembrane region" description="Helical" evidence="8">
    <location>
        <begin position="143"/>
        <end position="164"/>
    </location>
</feature>
<feature type="transmembrane region" description="Helical" evidence="8">
    <location>
        <begin position="108"/>
        <end position="131"/>
    </location>
</feature>
<dbReference type="GO" id="GO:0005886">
    <property type="term" value="C:plasma membrane"/>
    <property type="evidence" value="ECO:0007669"/>
    <property type="project" value="UniProtKB-SubCell"/>
</dbReference>
<dbReference type="CDD" id="cd06261">
    <property type="entry name" value="TM_PBP2"/>
    <property type="match status" value="1"/>
</dbReference>
<evidence type="ECO:0000259" key="9">
    <source>
        <dbReference type="PROSITE" id="PS50928"/>
    </source>
</evidence>
<organism evidence="10 11">
    <name type="scientific">Deinococcus aquiradiocola</name>
    <dbReference type="NCBI Taxonomy" id="393059"/>
    <lineage>
        <taxon>Bacteria</taxon>
        <taxon>Thermotogati</taxon>
        <taxon>Deinococcota</taxon>
        <taxon>Deinococci</taxon>
        <taxon>Deinococcales</taxon>
        <taxon>Deinococcaceae</taxon>
        <taxon>Deinococcus</taxon>
    </lineage>
</organism>
<evidence type="ECO:0000256" key="3">
    <source>
        <dbReference type="ARBA" id="ARBA00022448"/>
    </source>
</evidence>
<gene>
    <name evidence="10" type="ORF">GCM10008939_04140</name>
</gene>
<dbReference type="InterPro" id="IPR035906">
    <property type="entry name" value="MetI-like_sf"/>
</dbReference>
<keyword evidence="4" id="KW-1003">Cell membrane</keyword>
<feature type="domain" description="ABC transmembrane type-1" evidence="9">
    <location>
        <begin position="73"/>
        <end position="262"/>
    </location>
</feature>
<keyword evidence="6 8" id="KW-1133">Transmembrane helix</keyword>
<keyword evidence="5 8" id="KW-0812">Transmembrane</keyword>
<comment type="similarity">
    <text evidence="2">Belongs to the binding-protein-dependent transport system permease family. CysTW subfamily.</text>
</comment>
<dbReference type="Pfam" id="PF00528">
    <property type="entry name" value="BPD_transp_1"/>
    <property type="match status" value="1"/>
</dbReference>
<dbReference type="PROSITE" id="PS50928">
    <property type="entry name" value="ABC_TM1"/>
    <property type="match status" value="1"/>
</dbReference>
<dbReference type="Gene3D" id="1.10.3720.10">
    <property type="entry name" value="MetI-like"/>
    <property type="match status" value="1"/>
</dbReference>
<evidence type="ECO:0000256" key="8">
    <source>
        <dbReference type="RuleBase" id="RU363032"/>
    </source>
</evidence>
<dbReference type="PANTHER" id="PTHR42929">
    <property type="entry name" value="INNER MEMBRANE ABC TRANSPORTER PERMEASE PROTEIN YDCU-RELATED-RELATED"/>
    <property type="match status" value="1"/>
</dbReference>
<accession>A0A917P654</accession>
<keyword evidence="3 8" id="KW-0813">Transport</keyword>
<evidence type="ECO:0000256" key="6">
    <source>
        <dbReference type="ARBA" id="ARBA00022989"/>
    </source>
</evidence>
<feature type="transmembrane region" description="Helical" evidence="8">
    <location>
        <begin position="77"/>
        <end position="96"/>
    </location>
</feature>
<dbReference type="PANTHER" id="PTHR42929:SF1">
    <property type="entry name" value="INNER MEMBRANE ABC TRANSPORTER PERMEASE PROTEIN YDCU-RELATED"/>
    <property type="match status" value="1"/>
</dbReference>
<evidence type="ECO:0000256" key="4">
    <source>
        <dbReference type="ARBA" id="ARBA00022475"/>
    </source>
</evidence>
<sequence>MLTVRRFLATLGPGTVWLIVFLVLPLLIVLGYSFLTRTDFGQVGLPLTAENWQRVFGYDALFEEFVPDNLLVLWRSVWVAGLSTLLCVALGYPLAFYISFQSARRKNLLLLLLIIPFWTNFLIRIYAWIIILRPFGLFPSTLAVFLGMTYAYLPFFVLPVYSSVEKVNWTLVEAAADLGATPWRAFWVAVFPQTLPGLVAGVILTFVPALGTFVVSDILGGAKAALVGNLVQNQFGQSGDWAYGSALSFLLLGVVLLGLWVYARLAGQRGLEDLV</sequence>
<proteinExistence type="inferred from homology"/>
<reference evidence="10" key="2">
    <citation type="submission" date="2020-09" db="EMBL/GenBank/DDBJ databases">
        <authorList>
            <person name="Sun Q."/>
            <person name="Ohkuma M."/>
        </authorList>
    </citation>
    <scope>NUCLEOTIDE SEQUENCE</scope>
    <source>
        <strain evidence="10">JCM 14371</strain>
    </source>
</reference>
<evidence type="ECO:0000256" key="1">
    <source>
        <dbReference type="ARBA" id="ARBA00004651"/>
    </source>
</evidence>
<dbReference type="Proteomes" id="UP000635726">
    <property type="component" value="Unassembled WGS sequence"/>
</dbReference>
<dbReference type="GO" id="GO:0055085">
    <property type="term" value="P:transmembrane transport"/>
    <property type="evidence" value="ECO:0007669"/>
    <property type="project" value="InterPro"/>
</dbReference>
<dbReference type="SUPFAM" id="SSF161098">
    <property type="entry name" value="MetI-like"/>
    <property type="match status" value="1"/>
</dbReference>
<dbReference type="EMBL" id="BMOE01000001">
    <property type="protein sequence ID" value="GGJ63444.1"/>
    <property type="molecule type" value="Genomic_DNA"/>
</dbReference>
<comment type="caution">
    <text evidence="10">The sequence shown here is derived from an EMBL/GenBank/DDBJ whole genome shotgun (WGS) entry which is preliminary data.</text>
</comment>